<evidence type="ECO:0000256" key="4">
    <source>
        <dbReference type="ARBA" id="ARBA00022448"/>
    </source>
</evidence>
<evidence type="ECO:0000256" key="1">
    <source>
        <dbReference type="ARBA" id="ARBA00004304"/>
    </source>
</evidence>
<evidence type="ECO:0000256" key="9">
    <source>
        <dbReference type="ARBA" id="ARBA00023065"/>
    </source>
</evidence>
<accession>A0A126TFB7</accession>
<dbReference type="AlphaFoldDB" id="A0A126TFB7"/>
<dbReference type="EMBL" id="KT696210">
    <property type="protein sequence ID" value="AML26206.1"/>
    <property type="molecule type" value="Genomic_DNA"/>
</dbReference>
<organism evidence="14">
    <name type="scientific">Scolytinae sp. BMNH 1274292</name>
    <dbReference type="NCBI Taxonomy" id="2558040"/>
    <lineage>
        <taxon>Eukaryota</taxon>
        <taxon>Metazoa</taxon>
        <taxon>Ecdysozoa</taxon>
        <taxon>Arthropoda</taxon>
        <taxon>Hexapoda</taxon>
        <taxon>Insecta</taxon>
        <taxon>Pterygota</taxon>
        <taxon>Neoptera</taxon>
        <taxon>Endopterygota</taxon>
        <taxon>Coleoptera</taxon>
        <taxon>Polyphaga</taxon>
        <taxon>Cucujiformia</taxon>
        <taxon>Curculionidae</taxon>
        <taxon>Scolytinae</taxon>
    </lineage>
</organism>
<evidence type="ECO:0000256" key="11">
    <source>
        <dbReference type="ARBA" id="ARBA00023136"/>
    </source>
</evidence>
<keyword evidence="11 13" id="KW-0472">Membrane</keyword>
<evidence type="ECO:0000256" key="6">
    <source>
        <dbReference type="ARBA" id="ARBA00022692"/>
    </source>
</evidence>
<reference evidence="14" key="1">
    <citation type="submission" date="2015-09" db="EMBL/GenBank/DDBJ databases">
        <title>Capturing the unknown biodiversity of arthropods in tropical forests using metagenomics.</title>
        <authorList>
            <person name="Andujar C."/>
            <person name="Creedy T.J."/>
            <person name="Garner B."/>
            <person name="Canty R."/>
            <person name="Warner H.B."/>
            <person name="Lipecki J."/>
            <person name="Crampton-Platt A."/>
            <person name="Gabrielli M."/>
            <person name="Croydon-Veleslavov I.A."/>
            <person name="Lim J.L."/>
            <person name="Linard B."/>
            <person name="Vogler A."/>
        </authorList>
    </citation>
    <scope>NUCLEOTIDE SEQUENCE</scope>
</reference>
<dbReference type="Pfam" id="PF00895">
    <property type="entry name" value="ATP-synt_8"/>
    <property type="match status" value="1"/>
</dbReference>
<evidence type="ECO:0000313" key="14">
    <source>
        <dbReference type="EMBL" id="AML26206.1"/>
    </source>
</evidence>
<comment type="subcellular location">
    <subcellularLocation>
        <location evidence="1 12">Mitochondrion membrane</location>
        <topology evidence="1 12">Single-pass membrane protein</topology>
    </subcellularLocation>
</comment>
<dbReference type="GO" id="GO:0015986">
    <property type="term" value="P:proton motive force-driven ATP synthesis"/>
    <property type="evidence" value="ECO:0007669"/>
    <property type="project" value="InterPro"/>
</dbReference>
<protein>
    <recommendedName>
        <fullName evidence="12">ATP synthase complex subunit 8</fullName>
    </recommendedName>
</protein>
<evidence type="ECO:0000256" key="3">
    <source>
        <dbReference type="ARBA" id="ARBA00011291"/>
    </source>
</evidence>
<dbReference type="InterPro" id="IPR001421">
    <property type="entry name" value="ATP8_metazoa"/>
</dbReference>
<feature type="transmembrane region" description="Helical" evidence="13">
    <location>
        <begin position="12"/>
        <end position="31"/>
    </location>
</feature>
<gene>
    <name evidence="14" type="primary">ATP8</name>
</gene>
<evidence type="ECO:0000256" key="8">
    <source>
        <dbReference type="ARBA" id="ARBA00022989"/>
    </source>
</evidence>
<name>A0A126TFB7_9CUCU</name>
<evidence type="ECO:0000256" key="5">
    <source>
        <dbReference type="ARBA" id="ARBA00022547"/>
    </source>
</evidence>
<evidence type="ECO:0000256" key="2">
    <source>
        <dbReference type="ARBA" id="ARBA00008892"/>
    </source>
</evidence>
<evidence type="ECO:0000256" key="13">
    <source>
        <dbReference type="SAM" id="Phobius"/>
    </source>
</evidence>
<keyword evidence="4 12" id="KW-0813">Transport</keyword>
<comment type="subunit">
    <text evidence="3">F-type ATPases have 2 components, CF(1) - the catalytic core - and CF(0) - the membrane proton channel.</text>
</comment>
<keyword evidence="8 13" id="KW-1133">Transmembrane helix</keyword>
<dbReference type="GO" id="GO:0045259">
    <property type="term" value="C:proton-transporting ATP synthase complex"/>
    <property type="evidence" value="ECO:0007669"/>
    <property type="project" value="UniProtKB-KW"/>
</dbReference>
<sequence>MPQMAPINWTLMYLVFSATLILTIIMNYYLFMYQPVKFTQHSKTKNINWKW</sequence>
<evidence type="ECO:0000256" key="10">
    <source>
        <dbReference type="ARBA" id="ARBA00023128"/>
    </source>
</evidence>
<keyword evidence="9 12" id="KW-0406">Ion transport</keyword>
<keyword evidence="10 12" id="KW-0496">Mitochondrion</keyword>
<keyword evidence="6 12" id="KW-0812">Transmembrane</keyword>
<comment type="similarity">
    <text evidence="2 12">Belongs to the ATPase protein 8 family.</text>
</comment>
<evidence type="ECO:0000256" key="7">
    <source>
        <dbReference type="ARBA" id="ARBA00022781"/>
    </source>
</evidence>
<dbReference type="GO" id="GO:0015078">
    <property type="term" value="F:proton transmembrane transporter activity"/>
    <property type="evidence" value="ECO:0007669"/>
    <property type="project" value="InterPro"/>
</dbReference>
<proteinExistence type="inferred from homology"/>
<keyword evidence="7 12" id="KW-0375">Hydrogen ion transport</keyword>
<dbReference type="GO" id="GO:0031966">
    <property type="term" value="C:mitochondrial membrane"/>
    <property type="evidence" value="ECO:0007669"/>
    <property type="project" value="UniProtKB-SubCell"/>
</dbReference>
<geneLocation type="mitochondrion" evidence="14"/>
<evidence type="ECO:0000256" key="12">
    <source>
        <dbReference type="RuleBase" id="RU003661"/>
    </source>
</evidence>
<keyword evidence="5 12" id="KW-0138">CF(0)</keyword>